<dbReference type="VEuPathDB" id="FungiDB:PYU1_G001577"/>
<reference evidence="2" key="1">
    <citation type="journal article" date="2010" name="Genome Biol.">
        <title>Genome sequence of the necrotrophic plant pathogen Pythium ultimum reveals original pathogenicity mechanisms and effector repertoire.</title>
        <authorList>
            <person name="Levesque C.A."/>
            <person name="Brouwer H."/>
            <person name="Cano L."/>
            <person name="Hamilton J.P."/>
            <person name="Holt C."/>
            <person name="Huitema E."/>
            <person name="Raffaele S."/>
            <person name="Robideau G.P."/>
            <person name="Thines M."/>
            <person name="Win J."/>
            <person name="Zerillo M.M."/>
            <person name="Beakes G.W."/>
            <person name="Boore J.L."/>
            <person name="Busam D."/>
            <person name="Dumas B."/>
            <person name="Ferriera S."/>
            <person name="Fuerstenberg S.I."/>
            <person name="Gachon C.M."/>
            <person name="Gaulin E."/>
            <person name="Govers F."/>
            <person name="Grenville-Briggs L."/>
            <person name="Horner N."/>
            <person name="Hostetler J."/>
            <person name="Jiang R.H."/>
            <person name="Johnson J."/>
            <person name="Krajaejun T."/>
            <person name="Lin H."/>
            <person name="Meijer H.J."/>
            <person name="Moore B."/>
            <person name="Morris P."/>
            <person name="Phuntmart V."/>
            <person name="Puiu D."/>
            <person name="Shetty J."/>
            <person name="Stajich J.E."/>
            <person name="Tripathy S."/>
            <person name="Wawra S."/>
            <person name="van West P."/>
            <person name="Whitty B.R."/>
            <person name="Coutinho P.M."/>
            <person name="Henrissat B."/>
            <person name="Martin F."/>
            <person name="Thomas P.D."/>
            <person name="Tyler B.M."/>
            <person name="De Vries R.P."/>
            <person name="Kamoun S."/>
            <person name="Yandell M."/>
            <person name="Tisserat N."/>
            <person name="Buell C.R."/>
        </authorList>
    </citation>
    <scope>NUCLEOTIDE SEQUENCE</scope>
    <source>
        <strain evidence="2">DAOM:BR144</strain>
    </source>
</reference>
<name>K3W9D6_GLOUD</name>
<reference evidence="1" key="3">
    <citation type="submission" date="2015-02" db="UniProtKB">
        <authorList>
            <consortium name="EnsemblProtists"/>
        </authorList>
    </citation>
    <scope>IDENTIFICATION</scope>
    <source>
        <strain evidence="1">DAOM BR144</strain>
    </source>
</reference>
<sequence length="324" mass="36616">MKRALSSPRLSRPVTLKRTRIHRDRCRQRQKNQRTLRPSHVAILCTDGITQSLLQFLEAEAIEAVVMTIKASLESSGNTHGVLWDEAFWSSLLKLHCGDLAPVWRDSEKLRVQLPTVVRSRESGACEALLQFVAWAHEREWLDHHVEIIMGDASRMDPVSGAEHGEVVIGSTFYKTGLLSIMGDDLEWSQSSEFQPELSVHAFHRGNQNAFTVFRRNTRARSLIHFIDPSAAMTAPWEALCRSFGAAVDIIEREDLRNVAMVTQSRCTGASLTTAALTGLREIQRCLMTRTWNGTVGVVCYNKESFQTFKAQKEKILKCFGDFR</sequence>
<dbReference type="EnsemblProtists" id="PYU1_T001577">
    <property type="protein sequence ID" value="PYU1_T001577"/>
    <property type="gene ID" value="PYU1_G001577"/>
</dbReference>
<dbReference type="eggNOG" id="ENOG502T2VK">
    <property type="taxonomic scope" value="Eukaryota"/>
</dbReference>
<organism evidence="1 2">
    <name type="scientific">Globisporangium ultimum (strain ATCC 200006 / CBS 805.95 / DAOM BR144)</name>
    <name type="common">Pythium ultimum</name>
    <dbReference type="NCBI Taxonomy" id="431595"/>
    <lineage>
        <taxon>Eukaryota</taxon>
        <taxon>Sar</taxon>
        <taxon>Stramenopiles</taxon>
        <taxon>Oomycota</taxon>
        <taxon>Peronosporomycetes</taxon>
        <taxon>Pythiales</taxon>
        <taxon>Pythiaceae</taxon>
        <taxon>Globisporangium</taxon>
    </lineage>
</organism>
<dbReference type="HOGENOM" id="CLU_859149_0_0_1"/>
<proteinExistence type="predicted"/>
<protein>
    <submittedName>
        <fullName evidence="1">Uncharacterized protein</fullName>
    </submittedName>
</protein>
<evidence type="ECO:0000313" key="2">
    <source>
        <dbReference type="Proteomes" id="UP000019132"/>
    </source>
</evidence>
<dbReference type="InParanoid" id="K3W9D6"/>
<reference evidence="2" key="2">
    <citation type="submission" date="2010-04" db="EMBL/GenBank/DDBJ databases">
        <authorList>
            <person name="Buell R."/>
            <person name="Hamilton J."/>
            <person name="Hostetler J."/>
        </authorList>
    </citation>
    <scope>NUCLEOTIDE SEQUENCE [LARGE SCALE GENOMIC DNA]</scope>
    <source>
        <strain evidence="2">DAOM:BR144</strain>
    </source>
</reference>
<evidence type="ECO:0000313" key="1">
    <source>
        <dbReference type="EnsemblProtists" id="PYU1_T001577"/>
    </source>
</evidence>
<accession>K3W9D6</accession>
<dbReference type="STRING" id="431595.K3W9D6"/>
<dbReference type="Proteomes" id="UP000019132">
    <property type="component" value="Unassembled WGS sequence"/>
</dbReference>
<dbReference type="EMBL" id="GL376626">
    <property type="status" value="NOT_ANNOTATED_CDS"/>
    <property type="molecule type" value="Genomic_DNA"/>
</dbReference>
<keyword evidence="2" id="KW-1185">Reference proteome</keyword>
<dbReference type="AlphaFoldDB" id="K3W9D6"/>